<sequence length="867" mass="94776">MKSHIHHGRPRLTHLAGALGLCLSGIATAQAQDTSSESNVSTLDRIEVTGSRIKRADIEGALPITVITREDIDLSGKTTIADLLQNSTFNSFGSFTPSSGSSAQAFSGISLRGLGSSRTLVLIDGRRAPTSPLTGEGQDLNSLPLAAVERVEILSDGASAIYGADAIGGVVNIITRRNFNGIQVSGGYGQSQRGGDTEEGSVIFGISGDRGRLMAGVSYTTRGISYLRDYPWSEAGASTYSNNYYRVATNPETGERVPGATLYTDGSAVVPGGCDGENFYTNASGSLCYYDFSTAMADTASLDTKNAFIRGDYQITDNWSAFANAYVTRKNSVSVYAPVPEYIFVSADSPNNTTGQDAYIKHRFAALGNRYTYQDEDSYDLVLGLQGQIDERTSVEFGVRSNEARAVETGYNYVNIPVAEQYFESGLYDAFDPYSNSEDVLNAMRTTTSRKMFSKQKEIFALVNRDLFELGGGVSALALGAEYRKEDYQDIYDQQSAAGNVGGSAGNSAWGSRDQTSVYGEWALPFTHQFSADVAVRHDKYSDFGDSTSPKVSLRYQPFESLTLRGSYGEGFRAPSLPALNQQTAFSADSVVDEATALAYGLAATTTLQINGYHVANPDLKAETSKQWMVGLAWDATSWLNLTADYYSTEIDNQIKWFSAQTVINRTALGQYLPDNLSVVRNDDGSIQAVYAGYGNEGKVKTDGVDLNLRAAFDFGRWGRLNSSLQGNWVRSYEVSSPYGSTEYIGTDGYPEWRAALSNRWELGNFSVNWTVNAIGYEPAYYVTYYDGTYSCQELVDWGYAKRCSGAYVTHDLQLSYKAPWDGRITLGAINLTGKDPVYDAAYTEKFNDYLYNGYGRQVYLRYTQNF</sequence>
<dbReference type="GO" id="GO:0009279">
    <property type="term" value="C:cell outer membrane"/>
    <property type="evidence" value="ECO:0007669"/>
    <property type="project" value="UniProtKB-SubCell"/>
</dbReference>
<evidence type="ECO:0000256" key="6">
    <source>
        <dbReference type="ARBA" id="ARBA00023136"/>
    </source>
</evidence>
<dbReference type="RefSeq" id="WP_162125950.1">
    <property type="nucleotide sequence ID" value="NZ_OCND01000020.1"/>
</dbReference>
<dbReference type="InterPro" id="IPR037066">
    <property type="entry name" value="Plug_dom_sf"/>
</dbReference>
<evidence type="ECO:0000256" key="9">
    <source>
        <dbReference type="RuleBase" id="RU003357"/>
    </source>
</evidence>
<evidence type="ECO:0000313" key="13">
    <source>
        <dbReference type="EMBL" id="SOD57916.1"/>
    </source>
</evidence>
<evidence type="ECO:0000256" key="5">
    <source>
        <dbReference type="ARBA" id="ARBA00023077"/>
    </source>
</evidence>
<evidence type="ECO:0000256" key="7">
    <source>
        <dbReference type="ARBA" id="ARBA00023237"/>
    </source>
</evidence>
<keyword evidence="10" id="KW-0732">Signal</keyword>
<evidence type="ECO:0000256" key="10">
    <source>
        <dbReference type="SAM" id="SignalP"/>
    </source>
</evidence>
<dbReference type="PANTHER" id="PTHR47234">
    <property type="match status" value="1"/>
</dbReference>
<keyword evidence="6 8" id="KW-0472">Membrane</keyword>
<dbReference type="InterPro" id="IPR036942">
    <property type="entry name" value="Beta-barrel_TonB_sf"/>
</dbReference>
<dbReference type="InterPro" id="IPR012910">
    <property type="entry name" value="Plug_dom"/>
</dbReference>
<dbReference type="SUPFAM" id="SSF56935">
    <property type="entry name" value="Porins"/>
    <property type="match status" value="1"/>
</dbReference>
<keyword evidence="2 8" id="KW-0813">Transport</keyword>
<keyword evidence="14" id="KW-1185">Reference proteome</keyword>
<gene>
    <name evidence="13" type="ORF">SAMN06296416_1206</name>
</gene>
<dbReference type="Pfam" id="PF00593">
    <property type="entry name" value="TonB_dep_Rec_b-barrel"/>
    <property type="match status" value="1"/>
</dbReference>
<dbReference type="CDD" id="cd01347">
    <property type="entry name" value="ligand_gated_channel"/>
    <property type="match status" value="1"/>
</dbReference>
<keyword evidence="3 8" id="KW-1134">Transmembrane beta strand</keyword>
<comment type="similarity">
    <text evidence="8 9">Belongs to the TonB-dependent receptor family.</text>
</comment>
<dbReference type="Gene3D" id="2.40.170.20">
    <property type="entry name" value="TonB-dependent receptor, beta-barrel domain"/>
    <property type="match status" value="1"/>
</dbReference>
<evidence type="ECO:0000256" key="2">
    <source>
        <dbReference type="ARBA" id="ARBA00022448"/>
    </source>
</evidence>
<reference evidence="13 14" key="1">
    <citation type="submission" date="2017-09" db="EMBL/GenBank/DDBJ databases">
        <authorList>
            <person name="Ehlers B."/>
            <person name="Leendertz F.H."/>
        </authorList>
    </citation>
    <scope>NUCLEOTIDE SEQUENCE [LARGE SCALE GENOMIC DNA]</scope>
    <source>
        <strain evidence="13 14">CGMCC 1.10978</strain>
    </source>
</reference>
<dbReference type="Pfam" id="PF07715">
    <property type="entry name" value="Plug"/>
    <property type="match status" value="1"/>
</dbReference>
<keyword evidence="5 9" id="KW-0798">TonB box</keyword>
<evidence type="ECO:0000256" key="3">
    <source>
        <dbReference type="ARBA" id="ARBA00022452"/>
    </source>
</evidence>
<proteinExistence type="inferred from homology"/>
<accession>A0A286DH41</accession>
<evidence type="ECO:0000259" key="12">
    <source>
        <dbReference type="Pfam" id="PF07715"/>
    </source>
</evidence>
<evidence type="ECO:0000256" key="4">
    <source>
        <dbReference type="ARBA" id="ARBA00022692"/>
    </source>
</evidence>
<dbReference type="Gene3D" id="2.170.130.10">
    <property type="entry name" value="TonB-dependent receptor, plug domain"/>
    <property type="match status" value="1"/>
</dbReference>
<evidence type="ECO:0000256" key="1">
    <source>
        <dbReference type="ARBA" id="ARBA00004571"/>
    </source>
</evidence>
<dbReference type="PANTHER" id="PTHR47234:SF2">
    <property type="entry name" value="TONB-DEPENDENT RECEPTOR"/>
    <property type="match status" value="1"/>
</dbReference>
<dbReference type="AlphaFoldDB" id="A0A286DH41"/>
<dbReference type="InterPro" id="IPR000531">
    <property type="entry name" value="Beta-barrel_TonB"/>
</dbReference>
<feature type="signal peptide" evidence="10">
    <location>
        <begin position="1"/>
        <end position="29"/>
    </location>
</feature>
<feature type="domain" description="TonB-dependent receptor plug" evidence="12">
    <location>
        <begin position="62"/>
        <end position="170"/>
    </location>
</feature>
<dbReference type="InterPro" id="IPR039426">
    <property type="entry name" value="TonB-dep_rcpt-like"/>
</dbReference>
<feature type="domain" description="TonB-dependent receptor-like beta-barrel" evidence="11">
    <location>
        <begin position="349"/>
        <end position="832"/>
    </location>
</feature>
<evidence type="ECO:0000259" key="11">
    <source>
        <dbReference type="Pfam" id="PF00593"/>
    </source>
</evidence>
<dbReference type="EMBL" id="OCND01000020">
    <property type="protein sequence ID" value="SOD57916.1"/>
    <property type="molecule type" value="Genomic_DNA"/>
</dbReference>
<protein>
    <submittedName>
        <fullName evidence="13">Iron complex outermembrane recepter protein</fullName>
    </submittedName>
</protein>
<organism evidence="13 14">
    <name type="scientific">Pseudoxanthomonas wuyuanensis</name>
    <dbReference type="NCBI Taxonomy" id="1073196"/>
    <lineage>
        <taxon>Bacteria</taxon>
        <taxon>Pseudomonadati</taxon>
        <taxon>Pseudomonadota</taxon>
        <taxon>Gammaproteobacteria</taxon>
        <taxon>Lysobacterales</taxon>
        <taxon>Lysobacteraceae</taxon>
        <taxon>Pseudoxanthomonas</taxon>
    </lineage>
</organism>
<name>A0A286DH41_9GAMM</name>
<dbReference type="Proteomes" id="UP000219374">
    <property type="component" value="Unassembled WGS sequence"/>
</dbReference>
<dbReference type="PROSITE" id="PS52016">
    <property type="entry name" value="TONB_DEPENDENT_REC_3"/>
    <property type="match status" value="1"/>
</dbReference>
<keyword evidence="4 8" id="KW-0812">Transmembrane</keyword>
<evidence type="ECO:0000313" key="14">
    <source>
        <dbReference type="Proteomes" id="UP000219374"/>
    </source>
</evidence>
<keyword evidence="7 8" id="KW-0998">Cell outer membrane</keyword>
<evidence type="ECO:0000256" key="8">
    <source>
        <dbReference type="PROSITE-ProRule" id="PRU01360"/>
    </source>
</evidence>
<feature type="chain" id="PRO_5013261851" evidence="10">
    <location>
        <begin position="30"/>
        <end position="867"/>
    </location>
</feature>
<comment type="subcellular location">
    <subcellularLocation>
        <location evidence="1 8">Cell outer membrane</location>
        <topology evidence="1 8">Multi-pass membrane protein</topology>
    </subcellularLocation>
</comment>